<name>A0AAW5P619_9BACT</name>
<dbReference type="Proteomes" id="UP001155110">
    <property type="component" value="Unassembled WGS sequence"/>
</dbReference>
<gene>
    <name evidence="1" type="ORF">GGP99_000861</name>
</gene>
<proteinExistence type="predicted"/>
<sequence length="61" mass="6408">MEVLEIVGGKEGVVTIRDACGEVLTTPSDAKAPPLSGSPIVSTEDESYSFDFSISLSVKTF</sequence>
<evidence type="ECO:0000313" key="2">
    <source>
        <dbReference type="Proteomes" id="UP001155110"/>
    </source>
</evidence>
<dbReference type="EMBL" id="JANTZM010000003">
    <property type="protein sequence ID" value="MCS4156919.1"/>
    <property type="molecule type" value="Genomic_DNA"/>
</dbReference>
<evidence type="ECO:0000313" key="1">
    <source>
        <dbReference type="EMBL" id="MCS4156919.1"/>
    </source>
</evidence>
<accession>A0AAW5P619</accession>
<reference evidence="1" key="1">
    <citation type="submission" date="2022-08" db="EMBL/GenBank/DDBJ databases">
        <title>Genomic Encyclopedia of Type Strains, Phase V (KMG-V): Genome sequencing to study the core and pangenomes of soil and plant-associated prokaryotes.</title>
        <authorList>
            <person name="Whitman W."/>
        </authorList>
    </citation>
    <scope>NUCLEOTIDE SEQUENCE</scope>
    <source>
        <strain evidence="1">SP3002</strain>
    </source>
</reference>
<dbReference type="AlphaFoldDB" id="A0AAW5P619"/>
<dbReference type="RefSeq" id="WP_259258079.1">
    <property type="nucleotide sequence ID" value="NZ_JANTZM010000003.1"/>
</dbReference>
<comment type="caution">
    <text evidence="1">The sequence shown here is derived from an EMBL/GenBank/DDBJ whole genome shotgun (WGS) entry which is preliminary data.</text>
</comment>
<organism evidence="1 2">
    <name type="scientific">Salinibacter ruber</name>
    <dbReference type="NCBI Taxonomy" id="146919"/>
    <lineage>
        <taxon>Bacteria</taxon>
        <taxon>Pseudomonadati</taxon>
        <taxon>Rhodothermota</taxon>
        <taxon>Rhodothermia</taxon>
        <taxon>Rhodothermales</taxon>
        <taxon>Salinibacteraceae</taxon>
        <taxon>Salinibacter</taxon>
    </lineage>
</organism>
<protein>
    <submittedName>
        <fullName evidence="1">Uncharacterized protein</fullName>
    </submittedName>
</protein>